<dbReference type="AlphaFoldDB" id="A0A7Y9T4P2"/>
<gene>
    <name evidence="15" type="primary">trmD</name>
    <name evidence="19" type="ORF">HDF12_001934</name>
</gene>
<evidence type="ECO:0000256" key="6">
    <source>
        <dbReference type="ARBA" id="ARBA00014679"/>
    </source>
</evidence>
<name>A0A7Y9T4P2_9BACT</name>
<organism evidence="19 20">
    <name type="scientific">Tunturiibacter lichenicola</name>
    <dbReference type="NCBI Taxonomy" id="2051959"/>
    <lineage>
        <taxon>Bacteria</taxon>
        <taxon>Pseudomonadati</taxon>
        <taxon>Acidobacteriota</taxon>
        <taxon>Terriglobia</taxon>
        <taxon>Terriglobales</taxon>
        <taxon>Acidobacteriaceae</taxon>
        <taxon>Tunturiibacter</taxon>
    </lineage>
</organism>
<evidence type="ECO:0000313" key="19">
    <source>
        <dbReference type="EMBL" id="NYF51569.1"/>
    </source>
</evidence>
<evidence type="ECO:0000313" key="20">
    <source>
        <dbReference type="Proteomes" id="UP000534186"/>
    </source>
</evidence>
<dbReference type="GO" id="GO:0052906">
    <property type="term" value="F:tRNA (guanine(37)-N1)-methyltransferase activity"/>
    <property type="evidence" value="ECO:0007669"/>
    <property type="project" value="UniProtKB-UniRule"/>
</dbReference>
<comment type="subunit">
    <text evidence="4 15 17">Homodimer.</text>
</comment>
<dbReference type="Proteomes" id="UP000534186">
    <property type="component" value="Unassembled WGS sequence"/>
</dbReference>
<dbReference type="SUPFAM" id="SSF75217">
    <property type="entry name" value="alpha/beta knot"/>
    <property type="match status" value="1"/>
</dbReference>
<evidence type="ECO:0000256" key="7">
    <source>
        <dbReference type="ARBA" id="ARBA00022490"/>
    </source>
</evidence>
<evidence type="ECO:0000256" key="2">
    <source>
        <dbReference type="ARBA" id="ARBA00004496"/>
    </source>
</evidence>
<evidence type="ECO:0000256" key="5">
    <source>
        <dbReference type="ARBA" id="ARBA00012807"/>
    </source>
</evidence>
<accession>A0A7Y9T4P2</accession>
<keyword evidence="8 15" id="KW-0489">Methyltransferase</keyword>
<dbReference type="GO" id="GO:0002939">
    <property type="term" value="P:tRNA N1-guanine methylation"/>
    <property type="evidence" value="ECO:0007669"/>
    <property type="project" value="TreeGrafter"/>
</dbReference>
<feature type="binding site" evidence="15 16">
    <location>
        <position position="118"/>
    </location>
    <ligand>
        <name>S-adenosyl-L-methionine</name>
        <dbReference type="ChEBI" id="CHEBI:59789"/>
    </ligand>
</feature>
<evidence type="ECO:0000256" key="8">
    <source>
        <dbReference type="ARBA" id="ARBA00022603"/>
    </source>
</evidence>
<dbReference type="Gene3D" id="1.10.1270.20">
    <property type="entry name" value="tRNA(m1g37)methyltransferase, domain 2"/>
    <property type="match status" value="1"/>
</dbReference>
<keyword evidence="11 15" id="KW-0819">tRNA processing</keyword>
<dbReference type="FunFam" id="3.40.1280.10:FF:000001">
    <property type="entry name" value="tRNA (guanine-N(1)-)-methyltransferase"/>
    <property type="match status" value="1"/>
</dbReference>
<comment type="similarity">
    <text evidence="3 15 17">Belongs to the RNA methyltransferase TrmD family.</text>
</comment>
<evidence type="ECO:0000256" key="3">
    <source>
        <dbReference type="ARBA" id="ARBA00007630"/>
    </source>
</evidence>
<keyword evidence="10 15" id="KW-0949">S-adenosyl-L-methionine</keyword>
<dbReference type="Gene3D" id="3.40.1280.10">
    <property type="match status" value="1"/>
</dbReference>
<comment type="subcellular location">
    <subcellularLocation>
        <location evidence="2 15 17">Cytoplasm</location>
    </subcellularLocation>
</comment>
<dbReference type="InterPro" id="IPR016009">
    <property type="entry name" value="tRNA_MeTrfase_TRMD/TRM10"/>
</dbReference>
<comment type="catalytic activity">
    <reaction evidence="14 15 17">
        <text>guanosine(37) in tRNA + S-adenosyl-L-methionine = N(1)-methylguanosine(37) in tRNA + S-adenosyl-L-homocysteine + H(+)</text>
        <dbReference type="Rhea" id="RHEA:36899"/>
        <dbReference type="Rhea" id="RHEA-COMP:10145"/>
        <dbReference type="Rhea" id="RHEA-COMP:10147"/>
        <dbReference type="ChEBI" id="CHEBI:15378"/>
        <dbReference type="ChEBI" id="CHEBI:57856"/>
        <dbReference type="ChEBI" id="CHEBI:59789"/>
        <dbReference type="ChEBI" id="CHEBI:73542"/>
        <dbReference type="ChEBI" id="CHEBI:74269"/>
        <dbReference type="EC" id="2.1.1.228"/>
    </reaction>
</comment>
<reference evidence="19 20" key="1">
    <citation type="submission" date="2020-07" db="EMBL/GenBank/DDBJ databases">
        <title>Genomic Encyclopedia of Type Strains, Phase IV (KMG-V): Genome sequencing to study the core and pangenomes of soil and plant-associated prokaryotes.</title>
        <authorList>
            <person name="Whitman W."/>
        </authorList>
    </citation>
    <scope>NUCLEOTIDE SEQUENCE [LARGE SCALE GENOMIC DNA]</scope>
    <source>
        <strain evidence="19 20">M8UP30</strain>
    </source>
</reference>
<evidence type="ECO:0000256" key="14">
    <source>
        <dbReference type="ARBA" id="ARBA00047783"/>
    </source>
</evidence>
<dbReference type="PANTHER" id="PTHR46417:SF1">
    <property type="entry name" value="TRNA (GUANINE-N(1)-)-METHYLTRANSFERASE"/>
    <property type="match status" value="1"/>
</dbReference>
<dbReference type="CDD" id="cd18080">
    <property type="entry name" value="TrmD-like"/>
    <property type="match status" value="1"/>
</dbReference>
<dbReference type="NCBIfam" id="TIGR00088">
    <property type="entry name" value="trmD"/>
    <property type="match status" value="1"/>
</dbReference>
<proteinExistence type="inferred from homology"/>
<evidence type="ECO:0000256" key="9">
    <source>
        <dbReference type="ARBA" id="ARBA00022679"/>
    </source>
</evidence>
<dbReference type="Pfam" id="PF01746">
    <property type="entry name" value="tRNA_m1G_MT"/>
    <property type="match status" value="1"/>
</dbReference>
<dbReference type="HAMAP" id="MF_00605">
    <property type="entry name" value="TrmD"/>
    <property type="match status" value="1"/>
</dbReference>
<evidence type="ECO:0000256" key="4">
    <source>
        <dbReference type="ARBA" id="ARBA00011738"/>
    </source>
</evidence>
<evidence type="ECO:0000256" key="13">
    <source>
        <dbReference type="ARBA" id="ARBA00033392"/>
    </source>
</evidence>
<feature type="binding site" evidence="15 16">
    <location>
        <begin position="138"/>
        <end position="143"/>
    </location>
    <ligand>
        <name>S-adenosyl-L-methionine</name>
        <dbReference type="ChEBI" id="CHEBI:59789"/>
    </ligand>
</feature>
<dbReference type="EC" id="2.1.1.228" evidence="5 15"/>
<keyword evidence="7 15" id="KW-0963">Cytoplasm</keyword>
<evidence type="ECO:0000256" key="17">
    <source>
        <dbReference type="RuleBase" id="RU003464"/>
    </source>
</evidence>
<sequence>MRFDIITIFPDFFTGPFDYGILKRARTTGLVQIAIHDLRSFTHDRHRTVDDRPFGGGEGMVLKAQPIYDAVQSLNVSPKAERDRSRETVILLSAQGQPFTQSLAQELSTTERVVILCGRYEGVDERVNELLCDREISIGDYVLSGGELAAAVIVDAVVRLLPGALGNPDSSRFESFGAEDVLNLSDAAGGPPRSTYGAGGLLDYPHYTRPADFMGTMIPEALSGGNHEVIRRWRRRMALKKTLENRPDLLERIEITDEDREILAELRGGDSGSF</sequence>
<dbReference type="InterPro" id="IPR029026">
    <property type="entry name" value="tRNA_m1G_MTases_N"/>
</dbReference>
<evidence type="ECO:0000256" key="16">
    <source>
        <dbReference type="PIRSR" id="PIRSR000386-1"/>
    </source>
</evidence>
<dbReference type="PIRSF" id="PIRSF000386">
    <property type="entry name" value="tRNA_mtase"/>
    <property type="match status" value="1"/>
</dbReference>
<dbReference type="EMBL" id="JACCCV010000001">
    <property type="protein sequence ID" value="NYF51569.1"/>
    <property type="molecule type" value="Genomic_DNA"/>
</dbReference>
<feature type="domain" description="tRNA methyltransferase TRMD/TRM10-type" evidence="18">
    <location>
        <begin position="1"/>
        <end position="251"/>
    </location>
</feature>
<evidence type="ECO:0000256" key="11">
    <source>
        <dbReference type="ARBA" id="ARBA00022694"/>
    </source>
</evidence>
<keyword evidence="9 15" id="KW-0808">Transferase</keyword>
<dbReference type="PANTHER" id="PTHR46417">
    <property type="entry name" value="TRNA (GUANINE-N(1)-)-METHYLTRANSFERASE"/>
    <property type="match status" value="1"/>
</dbReference>
<dbReference type="GO" id="GO:0005829">
    <property type="term" value="C:cytosol"/>
    <property type="evidence" value="ECO:0007669"/>
    <property type="project" value="TreeGrafter"/>
</dbReference>
<evidence type="ECO:0000256" key="12">
    <source>
        <dbReference type="ARBA" id="ARBA00029736"/>
    </source>
</evidence>
<dbReference type="NCBIfam" id="NF000648">
    <property type="entry name" value="PRK00026.1"/>
    <property type="match status" value="1"/>
</dbReference>
<evidence type="ECO:0000256" key="10">
    <source>
        <dbReference type="ARBA" id="ARBA00022691"/>
    </source>
</evidence>
<dbReference type="InterPro" id="IPR002649">
    <property type="entry name" value="tRNA_m1G_MeTrfase_TrmD"/>
</dbReference>
<protein>
    <recommendedName>
        <fullName evidence="6 15">tRNA (guanine-N(1)-)-methyltransferase</fullName>
        <ecNumber evidence="5 15">2.1.1.228</ecNumber>
    </recommendedName>
    <alternativeName>
        <fullName evidence="12 15">M1G-methyltransferase</fullName>
    </alternativeName>
    <alternativeName>
        <fullName evidence="13 15">tRNA [GM37] methyltransferase</fullName>
    </alternativeName>
</protein>
<evidence type="ECO:0000256" key="15">
    <source>
        <dbReference type="HAMAP-Rule" id="MF_00605"/>
    </source>
</evidence>
<evidence type="ECO:0000256" key="1">
    <source>
        <dbReference type="ARBA" id="ARBA00002634"/>
    </source>
</evidence>
<dbReference type="InterPro" id="IPR029028">
    <property type="entry name" value="Alpha/beta_knot_MTases"/>
</dbReference>
<comment type="function">
    <text evidence="1 15 17">Specifically methylates guanosine-37 in various tRNAs.</text>
</comment>
<evidence type="ECO:0000259" key="18">
    <source>
        <dbReference type="Pfam" id="PF01746"/>
    </source>
</evidence>
<comment type="caution">
    <text evidence="19">The sequence shown here is derived from an EMBL/GenBank/DDBJ whole genome shotgun (WGS) entry which is preliminary data.</text>
</comment>
<dbReference type="InterPro" id="IPR023148">
    <property type="entry name" value="tRNA_m1G_MeTrfase_C_sf"/>
</dbReference>